<comment type="caution">
    <text evidence="10">The sequence shown here is derived from an EMBL/GenBank/DDBJ whole genome shotgun (WGS) entry which is preliminary data.</text>
</comment>
<dbReference type="InterPro" id="IPR018211">
    <property type="entry name" value="ADH_Fe_CS"/>
</dbReference>
<evidence type="ECO:0000256" key="7">
    <source>
        <dbReference type="ARBA" id="ARBA00040132"/>
    </source>
</evidence>
<sequence>MVMVTHPVRGYGSPNKYVQGKGLLHSLTEYTGRFGEKVIALVDSFFFEEYEVILNNLYKKAGYEINVVRFNGEVTENEIKRVTDIANLEHAEVIVGIGGGKTLDVAKGVAADAKLSLIIMPTTASTDAPCSALSVIYKENGQHSDARWYDRNPDLVLVDLDIVINAPVRYLVSGMADALATYYEARANEWSDSSNYIFMNKDGSGCRRTRLAMIIAKSCYRILMEDGLKAKQAAESKICTKAFEDVVEVNTLLSGLGFENTGVAGAHAIANGLTALKESHKSLHGEKVGFGIICQLIMENRPLSEIEEVVNFCLKIGLPLTLESLGIEPTEENISIIAQNSTKSNLLCEPILVTEDLIYDTIIQANEYVKSFEIS</sequence>
<dbReference type="Pfam" id="PF00465">
    <property type="entry name" value="Fe-ADH"/>
    <property type="match status" value="1"/>
</dbReference>
<evidence type="ECO:0000313" key="11">
    <source>
        <dbReference type="Proteomes" id="UP000626697"/>
    </source>
</evidence>
<dbReference type="Gene3D" id="3.40.50.1970">
    <property type="match status" value="1"/>
</dbReference>
<accession>A0ABR6CSC9</accession>
<dbReference type="GO" id="GO:0008888">
    <property type="term" value="F:glycerol dehydrogenase (NAD+) activity"/>
    <property type="evidence" value="ECO:0007669"/>
    <property type="project" value="UniProtKB-EC"/>
</dbReference>
<evidence type="ECO:0000256" key="5">
    <source>
        <dbReference type="ARBA" id="ARBA00037918"/>
    </source>
</evidence>
<evidence type="ECO:0000256" key="4">
    <source>
        <dbReference type="ARBA" id="ARBA00023027"/>
    </source>
</evidence>
<dbReference type="PIRSF" id="PIRSF000112">
    <property type="entry name" value="Glycerol_dehydrogenase"/>
    <property type="match status" value="1"/>
</dbReference>
<evidence type="ECO:0000259" key="9">
    <source>
        <dbReference type="Pfam" id="PF00465"/>
    </source>
</evidence>
<evidence type="ECO:0000256" key="6">
    <source>
        <dbReference type="ARBA" id="ARBA00039147"/>
    </source>
</evidence>
<protein>
    <recommendedName>
        <fullName evidence="7">Glycerol dehydrogenase</fullName>
        <ecNumber evidence="6">1.1.1.6</ecNumber>
    </recommendedName>
</protein>
<evidence type="ECO:0000256" key="3">
    <source>
        <dbReference type="ARBA" id="ARBA00023002"/>
    </source>
</evidence>
<dbReference type="PROSITE" id="PS00913">
    <property type="entry name" value="ADH_IRON_1"/>
    <property type="match status" value="1"/>
</dbReference>
<evidence type="ECO:0000256" key="1">
    <source>
        <dbReference type="ARBA" id="ARBA00007358"/>
    </source>
</evidence>
<dbReference type="InterPro" id="IPR001670">
    <property type="entry name" value="ADH_Fe/GldA"/>
</dbReference>
<keyword evidence="4" id="KW-0520">NAD</keyword>
<dbReference type="SUPFAM" id="SSF56796">
    <property type="entry name" value="Dehydroquinate synthase-like"/>
    <property type="match status" value="1"/>
</dbReference>
<comment type="pathway">
    <text evidence="5">Polyol metabolism; glycerol fermentation; glycerone phosphate from glycerol (oxidative route): step 1/2.</text>
</comment>
<name>A0ABR6CSC9_9BACI</name>
<dbReference type="NCBIfam" id="NF006941">
    <property type="entry name" value="PRK09423.1"/>
    <property type="match status" value="1"/>
</dbReference>
<proteinExistence type="inferred from homology"/>
<dbReference type="EC" id="1.1.1.6" evidence="6"/>
<keyword evidence="11" id="KW-1185">Reference proteome</keyword>
<feature type="domain" description="Alcohol dehydrogenase iron-type/glycerol dehydrogenase GldA" evidence="9">
    <location>
        <begin position="14"/>
        <end position="159"/>
    </location>
</feature>
<gene>
    <name evidence="10" type="ORF">HNP81_002926</name>
</gene>
<keyword evidence="2" id="KW-0479">Metal-binding</keyword>
<dbReference type="Proteomes" id="UP000626697">
    <property type="component" value="Unassembled WGS sequence"/>
</dbReference>
<dbReference type="PANTHER" id="PTHR43616:SF5">
    <property type="entry name" value="GLYCEROL DEHYDROGENASE 1"/>
    <property type="match status" value="1"/>
</dbReference>
<dbReference type="CDD" id="cd08170">
    <property type="entry name" value="GlyDH"/>
    <property type="match status" value="1"/>
</dbReference>
<dbReference type="Gene3D" id="1.20.1090.10">
    <property type="entry name" value="Dehydroquinate synthase-like - alpha domain"/>
    <property type="match status" value="1"/>
</dbReference>
<dbReference type="InterPro" id="IPR016205">
    <property type="entry name" value="Glycerol_DH"/>
</dbReference>
<organism evidence="10 11">
    <name type="scientific">Peribacillus huizhouensis</name>
    <dbReference type="NCBI Taxonomy" id="1501239"/>
    <lineage>
        <taxon>Bacteria</taxon>
        <taxon>Bacillati</taxon>
        <taxon>Bacillota</taxon>
        <taxon>Bacilli</taxon>
        <taxon>Bacillales</taxon>
        <taxon>Bacillaceae</taxon>
        <taxon>Peribacillus</taxon>
    </lineage>
</organism>
<comment type="catalytic activity">
    <reaction evidence="8">
        <text>glycerol + NAD(+) = dihydroxyacetone + NADH + H(+)</text>
        <dbReference type="Rhea" id="RHEA:13769"/>
        <dbReference type="ChEBI" id="CHEBI:15378"/>
        <dbReference type="ChEBI" id="CHEBI:16016"/>
        <dbReference type="ChEBI" id="CHEBI:17754"/>
        <dbReference type="ChEBI" id="CHEBI:57540"/>
        <dbReference type="ChEBI" id="CHEBI:57945"/>
        <dbReference type="EC" id="1.1.1.6"/>
    </reaction>
</comment>
<dbReference type="PANTHER" id="PTHR43616">
    <property type="entry name" value="GLYCEROL DEHYDROGENASE"/>
    <property type="match status" value="1"/>
</dbReference>
<comment type="similarity">
    <text evidence="1">Belongs to the iron-containing alcohol dehydrogenase family.</text>
</comment>
<reference evidence="10 11" key="1">
    <citation type="submission" date="2020-08" db="EMBL/GenBank/DDBJ databases">
        <title>Genomic Encyclopedia of Type Strains, Phase IV (KMG-IV): sequencing the most valuable type-strain genomes for metagenomic binning, comparative biology and taxonomic classification.</title>
        <authorList>
            <person name="Goeker M."/>
        </authorList>
    </citation>
    <scope>NUCLEOTIDE SEQUENCE [LARGE SCALE GENOMIC DNA]</scope>
    <source>
        <strain evidence="10 11">DSM 105481</strain>
    </source>
</reference>
<keyword evidence="3 10" id="KW-0560">Oxidoreductase</keyword>
<dbReference type="EMBL" id="JACJHX010000008">
    <property type="protein sequence ID" value="MBA9027636.1"/>
    <property type="molecule type" value="Genomic_DNA"/>
</dbReference>
<evidence type="ECO:0000256" key="2">
    <source>
        <dbReference type="ARBA" id="ARBA00022723"/>
    </source>
</evidence>
<evidence type="ECO:0000313" key="10">
    <source>
        <dbReference type="EMBL" id="MBA9027636.1"/>
    </source>
</evidence>
<evidence type="ECO:0000256" key="8">
    <source>
        <dbReference type="ARBA" id="ARBA00049006"/>
    </source>
</evidence>